<dbReference type="SUPFAM" id="SSF52058">
    <property type="entry name" value="L domain-like"/>
    <property type="match status" value="1"/>
</dbReference>
<dbReference type="InterPro" id="IPR050216">
    <property type="entry name" value="LRR_domain-containing"/>
</dbReference>
<dbReference type="Pfam" id="PF23598">
    <property type="entry name" value="LRR_14"/>
    <property type="match status" value="1"/>
</dbReference>
<evidence type="ECO:0000256" key="3">
    <source>
        <dbReference type="ARBA" id="ARBA00023786"/>
    </source>
</evidence>
<dbReference type="SMART" id="SM00369">
    <property type="entry name" value="LRR_TYP"/>
    <property type="match status" value="9"/>
</dbReference>
<dbReference type="PANTHER" id="PTHR48051:SF54">
    <property type="entry name" value="LEUCINE-RICH REPEAT-CONTAINING PROTEIN"/>
    <property type="match status" value="1"/>
</dbReference>
<dbReference type="InterPro" id="IPR001611">
    <property type="entry name" value="Leu-rich_rpt"/>
</dbReference>
<dbReference type="Proteomes" id="UP000327013">
    <property type="component" value="Chromosome 2"/>
</dbReference>
<dbReference type="AlphaFoldDB" id="A0A5N6QXB3"/>
<dbReference type="Pfam" id="PF13855">
    <property type="entry name" value="LRR_8"/>
    <property type="match status" value="1"/>
</dbReference>
<comment type="function">
    <text evidence="4">Leucine-rich repeat protein that likely mediates protein interactions, possibly in the context of signal transduction.</text>
</comment>
<accession>A0A5N6QXB3</accession>
<dbReference type="FunFam" id="3.80.10.10:FF:000405">
    <property type="entry name" value="Plant intracellular Ras-group-related LRR protein 4"/>
    <property type="match status" value="1"/>
</dbReference>
<evidence type="ECO:0000256" key="2">
    <source>
        <dbReference type="ARBA" id="ARBA00022737"/>
    </source>
</evidence>
<dbReference type="InterPro" id="IPR003591">
    <property type="entry name" value="Leu-rich_rpt_typical-subtyp"/>
</dbReference>
<protein>
    <recommendedName>
        <fullName evidence="6">Disease resistance R13L4/SHOC-2-like LRR domain-containing protein</fullName>
    </recommendedName>
</protein>
<dbReference type="PANTHER" id="PTHR48051">
    <property type="match status" value="1"/>
</dbReference>
<dbReference type="PROSITE" id="PS51450">
    <property type="entry name" value="LRR"/>
    <property type="match status" value="4"/>
</dbReference>
<feature type="compositionally biased region" description="Low complexity" evidence="5">
    <location>
        <begin position="130"/>
        <end position="141"/>
    </location>
</feature>
<keyword evidence="8" id="KW-1185">Reference proteome</keyword>
<evidence type="ECO:0000256" key="1">
    <source>
        <dbReference type="ARBA" id="ARBA00022614"/>
    </source>
</evidence>
<evidence type="ECO:0000256" key="5">
    <source>
        <dbReference type="SAM" id="MobiDB-lite"/>
    </source>
</evidence>
<evidence type="ECO:0000256" key="4">
    <source>
        <dbReference type="ARBA" id="ARBA00037519"/>
    </source>
</evidence>
<dbReference type="OrthoDB" id="1668230at2759"/>
<evidence type="ECO:0000313" key="7">
    <source>
        <dbReference type="EMBL" id="KAE8010773.1"/>
    </source>
</evidence>
<dbReference type="PRINTS" id="PR00019">
    <property type="entry name" value="LEURICHRPT"/>
</dbReference>
<organism evidence="7 8">
    <name type="scientific">Carpinus fangiana</name>
    <dbReference type="NCBI Taxonomy" id="176857"/>
    <lineage>
        <taxon>Eukaryota</taxon>
        <taxon>Viridiplantae</taxon>
        <taxon>Streptophyta</taxon>
        <taxon>Embryophyta</taxon>
        <taxon>Tracheophyta</taxon>
        <taxon>Spermatophyta</taxon>
        <taxon>Magnoliopsida</taxon>
        <taxon>eudicotyledons</taxon>
        <taxon>Gunneridae</taxon>
        <taxon>Pentapetalae</taxon>
        <taxon>rosids</taxon>
        <taxon>fabids</taxon>
        <taxon>Fagales</taxon>
        <taxon>Betulaceae</taxon>
        <taxon>Carpinus</taxon>
    </lineage>
</organism>
<dbReference type="InterPro" id="IPR055414">
    <property type="entry name" value="LRR_R13L4/SHOC2-like"/>
</dbReference>
<keyword evidence="2" id="KW-0677">Repeat</keyword>
<sequence length="557" mass="61575">MESPVDGVVEEIMGIHRSLPTRPGIDEVEAAKALIKNVEKEDQARLDAIARHTKNPDVPEELFMVLQEMRKNLVFFQSKEQKREALRLLDLDNLHSLFDEFIQRASKCLPSTTSGSGRRFSNEPKFPAPTSTSTSTSTSYYSEKEPVKTSELFTRDDSYVTKAKSTFYADGLGIGIGIGPGVSSTAQILDPSLKPPTTSSGQDGEKLSLIKLASLIEVSAKKGTRDLNLQNKLMDQIEWLPDSIGKLSGLITLDLSENRIVALPDTIGGLSSLTKLDLHSNKISDLPDSVGDLLSLIHLDLSGNQLSSLPATFGRLVRLQELDLSSNGLSLLPESIGSLVSLKKLSVDTNDIEEIPHTIGRCTSLKELRADYNRLKALPEAVGKIETLEVLSVRYNNIKQLPTTMSSLSSLRELDVTFNELESVPESLCFATTLVKMNIGNNFADLKSLPRSIGNLEMLQELDISNNQIRMLPDSLRMLTNLRVLRVEGNPLEVPPRDVVEKGAQAVVQYMAELFEKREKLAVRPPSSVKQKKSWAQICFFSRSNKRKRNGADYVKA</sequence>
<dbReference type="SMART" id="SM00364">
    <property type="entry name" value="LRR_BAC"/>
    <property type="match status" value="9"/>
</dbReference>
<name>A0A5N6QXB3_9ROSI</name>
<feature type="domain" description="Disease resistance R13L4/SHOC-2-like LRR" evidence="6">
    <location>
        <begin position="314"/>
        <end position="427"/>
    </location>
</feature>
<dbReference type="GO" id="GO:0005737">
    <property type="term" value="C:cytoplasm"/>
    <property type="evidence" value="ECO:0007669"/>
    <property type="project" value="TreeGrafter"/>
</dbReference>
<proteinExistence type="inferred from homology"/>
<keyword evidence="1" id="KW-0433">Leucine-rich repeat</keyword>
<reference evidence="7 8" key="1">
    <citation type="submission" date="2019-06" db="EMBL/GenBank/DDBJ databases">
        <title>A chromosomal-level reference genome of Carpinus fangiana (Coryloideae, Betulaceae).</title>
        <authorList>
            <person name="Yang X."/>
            <person name="Wang Z."/>
            <person name="Zhang L."/>
            <person name="Hao G."/>
            <person name="Liu J."/>
            <person name="Yang Y."/>
        </authorList>
    </citation>
    <scope>NUCLEOTIDE SEQUENCE [LARGE SCALE GENOMIC DNA]</scope>
    <source>
        <strain evidence="7">Cfa_2016G</strain>
        <tissue evidence="7">Leaf</tissue>
    </source>
</reference>
<dbReference type="Gene3D" id="3.80.10.10">
    <property type="entry name" value="Ribonuclease Inhibitor"/>
    <property type="match status" value="3"/>
</dbReference>
<dbReference type="InterPro" id="IPR032675">
    <property type="entry name" value="LRR_dom_sf"/>
</dbReference>
<evidence type="ECO:0000313" key="8">
    <source>
        <dbReference type="Proteomes" id="UP000327013"/>
    </source>
</evidence>
<dbReference type="EMBL" id="CM017322">
    <property type="protein sequence ID" value="KAE8010773.1"/>
    <property type="molecule type" value="Genomic_DNA"/>
</dbReference>
<evidence type="ECO:0000259" key="6">
    <source>
        <dbReference type="Pfam" id="PF23598"/>
    </source>
</evidence>
<feature type="region of interest" description="Disordered" evidence="5">
    <location>
        <begin position="109"/>
        <end position="142"/>
    </location>
</feature>
<dbReference type="Pfam" id="PF00560">
    <property type="entry name" value="LRR_1"/>
    <property type="match status" value="1"/>
</dbReference>
<comment type="similarity">
    <text evidence="3">Belongs to the SHOC2 family.</text>
</comment>
<gene>
    <name evidence="7" type="ORF">FH972_007109</name>
</gene>